<dbReference type="InterPro" id="IPR002885">
    <property type="entry name" value="PPR_rpt"/>
</dbReference>
<dbReference type="SUPFAM" id="SSF81901">
    <property type="entry name" value="HCP-like"/>
    <property type="match status" value="1"/>
</dbReference>
<dbReference type="InterPro" id="IPR050667">
    <property type="entry name" value="PPR-containing_protein"/>
</dbReference>
<dbReference type="OrthoDB" id="185373at2759"/>
<dbReference type="AlphaFoldDB" id="A0A2T2P0X2"/>
<dbReference type="PANTHER" id="PTHR47939:SF13">
    <property type="entry name" value="OS03G0201400 PROTEIN"/>
    <property type="match status" value="1"/>
</dbReference>
<feature type="repeat" description="PPR" evidence="2">
    <location>
        <begin position="630"/>
        <end position="665"/>
    </location>
</feature>
<organism evidence="3 4">
    <name type="scientific">Corynespora cassiicola Philippines</name>
    <dbReference type="NCBI Taxonomy" id="1448308"/>
    <lineage>
        <taxon>Eukaryota</taxon>
        <taxon>Fungi</taxon>
        <taxon>Dikarya</taxon>
        <taxon>Ascomycota</taxon>
        <taxon>Pezizomycotina</taxon>
        <taxon>Dothideomycetes</taxon>
        <taxon>Pleosporomycetidae</taxon>
        <taxon>Pleosporales</taxon>
        <taxon>Corynesporascaceae</taxon>
        <taxon>Corynespora</taxon>
    </lineage>
</organism>
<evidence type="ECO:0000256" key="2">
    <source>
        <dbReference type="PROSITE-ProRule" id="PRU00708"/>
    </source>
</evidence>
<evidence type="ECO:0000256" key="1">
    <source>
        <dbReference type="ARBA" id="ARBA00022737"/>
    </source>
</evidence>
<name>A0A2T2P0X2_CORCC</name>
<accession>A0A2T2P0X2</accession>
<dbReference type="STRING" id="1448308.A0A2T2P0X2"/>
<dbReference type="InterPro" id="IPR011990">
    <property type="entry name" value="TPR-like_helical_dom_sf"/>
</dbReference>
<keyword evidence="4" id="KW-1185">Reference proteome</keyword>
<dbReference type="Proteomes" id="UP000240883">
    <property type="component" value="Unassembled WGS sequence"/>
</dbReference>
<dbReference type="NCBIfam" id="TIGR00756">
    <property type="entry name" value="PPR"/>
    <property type="match status" value="1"/>
</dbReference>
<gene>
    <name evidence="3" type="ORF">BS50DRAFT_570703</name>
</gene>
<sequence>MWAAPPERATGDGHRPDGLLLDFLYPEKTLALLQRWSNVEEARRKPWQAVGVRQYSTWKPGVDRSTVESLEEIQAREDAQQMLGEFGDNALQHLLRHKYLDRQELAWQLYQATPDAHRTPPLLLDLLGYLSLRAEAVHTSRTLQIFDALPAKDRPASAYRMAISAYIAMKMIGPAVTLHEEAAHRFDTLEIGTDIILERVVQDEQWDLTFRVFKTFLRQADRLNITVANWDPDYSDHGDSLAVVWEGASKLPYLRDHWESFIAHVHEFRNELLSTKENEEVLQVFTTWLAPKLVMRLLTSNEDEDTIYERLRKLLDGLDSLGLTSSRIYEFMLLQMLEMPKHQEYTHELKPFILLYAQYRTWCNEAPWRNLRPSTKLMARLIRQYKRHRATQRIETVVKDWRDFYPTKNRLFEIVKPLVQYYAELGDVDCVHRYFDELYSSWPHQVDLHVLSWLPYAYARRKDVAGAAKQFRRISDEFGAIPDVACWNIMILAYTRIEDLDGALECFNNTLESGVQPDEYTFQPMLDLCASRGDIEAYEALFTKAKDLGIRIDKREIAQYGYVRAFVAAGDLEGATAVAKGMLRSWRDGTLDGSLTKTWNMLILEFGFRGDLHSAREAYKEMIENNIPLDEWTFGALMRGLIEANQTNAAWKILRRVMLQYDVRPHAFHYVLVITGFLRERSFKEAEQAYERMIMRKIPQTPDSRRVSILVEGLRELRELKDSPERLDDPRQRLEQAEQRLRKSILADFGKELAHRQPRKETYVDADELSTVPQSYFSLIIMLYTARGSYKICQEMFEMANKHRAEQGHYDAPLTLMVSIMKAHYKAGEHAEVAKCYEYIRTQAERFTKTLNQIMNPPPPTQLHSSLVDPEVRQKHDSAPIARTRRHVLQPAARIYMRSLLAQQGPEPLRQAHQMVNDLFTNGFTLANHTWNEYIRGLAFRGHLIDAFTICETYLTPHFPGWRELKSYYRRWDLAYYQWMELRHWQIKRDSRLPHYKTYVVLAAAMAQVKRDEMTGIGYHPELGGWLREVLEKLAPNTVRAIETMPRTGDPLQQRYLLR</sequence>
<feature type="repeat" description="PPR" evidence="2">
    <location>
        <begin position="483"/>
        <end position="517"/>
    </location>
</feature>
<keyword evidence="1" id="KW-0677">Repeat</keyword>
<dbReference type="Gene3D" id="1.25.40.10">
    <property type="entry name" value="Tetratricopeptide repeat domain"/>
    <property type="match status" value="2"/>
</dbReference>
<protein>
    <submittedName>
        <fullName evidence="3">TPR-like protein</fullName>
    </submittedName>
</protein>
<reference evidence="3 4" key="1">
    <citation type="journal article" date="2018" name="Front. Microbiol.">
        <title>Genome-Wide Analysis of Corynespora cassiicola Leaf Fall Disease Putative Effectors.</title>
        <authorList>
            <person name="Lopez D."/>
            <person name="Ribeiro S."/>
            <person name="Label P."/>
            <person name="Fumanal B."/>
            <person name="Venisse J.S."/>
            <person name="Kohler A."/>
            <person name="de Oliveira R.R."/>
            <person name="Labutti K."/>
            <person name="Lipzen A."/>
            <person name="Lail K."/>
            <person name="Bauer D."/>
            <person name="Ohm R.A."/>
            <person name="Barry K.W."/>
            <person name="Spatafora J."/>
            <person name="Grigoriev I.V."/>
            <person name="Martin F.M."/>
            <person name="Pujade-Renaud V."/>
        </authorList>
    </citation>
    <scope>NUCLEOTIDE SEQUENCE [LARGE SCALE GENOMIC DNA]</scope>
    <source>
        <strain evidence="3 4">Philippines</strain>
    </source>
</reference>
<proteinExistence type="predicted"/>
<dbReference type="Pfam" id="PF01535">
    <property type="entry name" value="PPR"/>
    <property type="match status" value="2"/>
</dbReference>
<dbReference type="EMBL" id="KZ678131">
    <property type="protein sequence ID" value="PSN71324.1"/>
    <property type="molecule type" value="Genomic_DNA"/>
</dbReference>
<dbReference type="PROSITE" id="PS51375">
    <property type="entry name" value="PPR"/>
    <property type="match status" value="2"/>
</dbReference>
<evidence type="ECO:0000313" key="4">
    <source>
        <dbReference type="Proteomes" id="UP000240883"/>
    </source>
</evidence>
<evidence type="ECO:0000313" key="3">
    <source>
        <dbReference type="EMBL" id="PSN71324.1"/>
    </source>
</evidence>
<dbReference type="Pfam" id="PF13041">
    <property type="entry name" value="PPR_2"/>
    <property type="match status" value="1"/>
</dbReference>
<dbReference type="PANTHER" id="PTHR47939">
    <property type="entry name" value="MEMBRANE-ASSOCIATED SALT-INDUCIBLE PROTEIN-LIKE"/>
    <property type="match status" value="1"/>
</dbReference>